<dbReference type="AlphaFoldDB" id="A0A087E891"/>
<proteinExistence type="predicted"/>
<dbReference type="eggNOG" id="ENOG5031VD5">
    <property type="taxonomic scope" value="Bacteria"/>
</dbReference>
<keyword evidence="2" id="KW-1185">Reference proteome</keyword>
<dbReference type="RefSeq" id="WP_024463303.1">
    <property type="nucleotide sequence ID" value="NZ_CP062939.1"/>
</dbReference>
<dbReference type="OrthoDB" id="3227271at2"/>
<accession>A0A087E891</accession>
<dbReference type="EMBL" id="JGZR01000006">
    <property type="protein sequence ID" value="KFJ03992.1"/>
    <property type="molecule type" value="Genomic_DNA"/>
</dbReference>
<dbReference type="Proteomes" id="UP000029055">
    <property type="component" value="Unassembled WGS sequence"/>
</dbReference>
<evidence type="ECO:0000313" key="2">
    <source>
        <dbReference type="Proteomes" id="UP000029055"/>
    </source>
</evidence>
<protein>
    <submittedName>
        <fullName evidence="1">Uncharacterized protein</fullName>
    </submittedName>
</protein>
<name>A0A087E891_9BIFI</name>
<reference evidence="1 2" key="1">
    <citation type="submission" date="2014-03" db="EMBL/GenBank/DDBJ databases">
        <title>Genomics of Bifidobacteria.</title>
        <authorList>
            <person name="Ventura M."/>
            <person name="Milani C."/>
            <person name="Lugli G.A."/>
        </authorList>
    </citation>
    <scope>NUCLEOTIDE SEQUENCE [LARGE SCALE GENOMIC DNA]</scope>
    <source>
        <strain evidence="1 2">LMG 11597</strain>
    </source>
</reference>
<sequence>MNDIKRTRPRTAAQAMGLKPPTIPIQHIENHEAPAHAKMAALGRRSAAISADEREERRTRVLDFLQQVRVATRRDIDRVCGYPTGVSHNRVLETLYKRRLVERIENIDSSQSLYALTARGDDFATAPISLPPMTTFEWQNATQQEHKLGISAFMSVMLSPTPIPRAMGSQRIQEALHDGHYALLGEPLINHSYAEQFGKRNLPDNEQLDMLYSKPEDGAGAVNLLYSQAWWYMIPPYMQGQEAVRIDMVDDNGTPLSQQELTATLMRRHPADAVLAPVSMKDGAAVAIEVERYAKPSADYVATMNRYGSVFGRKRFGAVIWACATGQILNSVINAAEKTGTSKMVYAFVYDTGRHGSFLKGTEFNVQ</sequence>
<organism evidence="1 2">
    <name type="scientific">Bifidobacterium subtile</name>
    <dbReference type="NCBI Taxonomy" id="77635"/>
    <lineage>
        <taxon>Bacteria</taxon>
        <taxon>Bacillati</taxon>
        <taxon>Actinomycetota</taxon>
        <taxon>Actinomycetes</taxon>
        <taxon>Bifidobacteriales</taxon>
        <taxon>Bifidobacteriaceae</taxon>
        <taxon>Bifidobacterium</taxon>
    </lineage>
</organism>
<comment type="caution">
    <text evidence="1">The sequence shown here is derived from an EMBL/GenBank/DDBJ whole genome shotgun (WGS) entry which is preliminary data.</text>
</comment>
<evidence type="ECO:0000313" key="1">
    <source>
        <dbReference type="EMBL" id="KFJ03992.1"/>
    </source>
</evidence>
<gene>
    <name evidence="1" type="ORF">BISU_0468</name>
</gene>